<evidence type="ECO:0000313" key="1">
    <source>
        <dbReference type="EMBL" id="KAK2835141.1"/>
    </source>
</evidence>
<name>A0AA88MGA0_CHASR</name>
<accession>A0AA88MGA0</accession>
<gene>
    <name evidence="1" type="ORF">Q5P01_015625</name>
</gene>
<organism evidence="1 2">
    <name type="scientific">Channa striata</name>
    <name type="common">Snakehead murrel</name>
    <name type="synonym">Ophicephalus striatus</name>
    <dbReference type="NCBI Taxonomy" id="64152"/>
    <lineage>
        <taxon>Eukaryota</taxon>
        <taxon>Metazoa</taxon>
        <taxon>Chordata</taxon>
        <taxon>Craniata</taxon>
        <taxon>Vertebrata</taxon>
        <taxon>Euteleostomi</taxon>
        <taxon>Actinopterygii</taxon>
        <taxon>Neopterygii</taxon>
        <taxon>Teleostei</taxon>
        <taxon>Neoteleostei</taxon>
        <taxon>Acanthomorphata</taxon>
        <taxon>Anabantaria</taxon>
        <taxon>Anabantiformes</taxon>
        <taxon>Channoidei</taxon>
        <taxon>Channidae</taxon>
        <taxon>Channa</taxon>
    </lineage>
</organism>
<proteinExistence type="predicted"/>
<dbReference type="AlphaFoldDB" id="A0AA88MGA0"/>
<reference evidence="1" key="1">
    <citation type="submission" date="2023-07" db="EMBL/GenBank/DDBJ databases">
        <title>Chromosome-level Genome Assembly of Striped Snakehead (Channa striata).</title>
        <authorList>
            <person name="Liu H."/>
        </authorList>
    </citation>
    <scope>NUCLEOTIDE SEQUENCE</scope>
    <source>
        <strain evidence="1">Gz</strain>
        <tissue evidence="1">Muscle</tissue>
    </source>
</reference>
<keyword evidence="2" id="KW-1185">Reference proteome</keyword>
<protein>
    <submittedName>
        <fullName evidence="1">Uncharacterized protein</fullName>
    </submittedName>
</protein>
<dbReference type="Proteomes" id="UP001187415">
    <property type="component" value="Unassembled WGS sequence"/>
</dbReference>
<dbReference type="EMBL" id="JAUPFM010000012">
    <property type="protein sequence ID" value="KAK2835141.1"/>
    <property type="molecule type" value="Genomic_DNA"/>
</dbReference>
<sequence length="69" mass="7475">MQAAPCRSNSRGCGGGENTLTCSVRDSFHLARFGDSSQRLSAHGRVWAKEGERRFSCISVSVDLEISLS</sequence>
<comment type="caution">
    <text evidence="1">The sequence shown here is derived from an EMBL/GenBank/DDBJ whole genome shotgun (WGS) entry which is preliminary data.</text>
</comment>
<evidence type="ECO:0000313" key="2">
    <source>
        <dbReference type="Proteomes" id="UP001187415"/>
    </source>
</evidence>